<evidence type="ECO:0000256" key="2">
    <source>
        <dbReference type="ARBA" id="ARBA00023125"/>
    </source>
</evidence>
<dbReference type="CDD" id="cd06170">
    <property type="entry name" value="LuxR_C_like"/>
    <property type="match status" value="1"/>
</dbReference>
<dbReference type="GO" id="GO:0006355">
    <property type="term" value="P:regulation of DNA-templated transcription"/>
    <property type="evidence" value="ECO:0007669"/>
    <property type="project" value="InterPro"/>
</dbReference>
<evidence type="ECO:0000313" key="6">
    <source>
        <dbReference type="Proteomes" id="UP000262172"/>
    </source>
</evidence>
<proteinExistence type="predicted"/>
<dbReference type="PANTHER" id="PTHR44688:SF16">
    <property type="entry name" value="DNA-BINDING TRANSCRIPTIONAL ACTIVATOR DEVR_DOSR"/>
    <property type="match status" value="1"/>
</dbReference>
<sequence>MDDAYALLVAGEHVSPGYARLLGRLGLPVRAYPDAEGATADLPSHPPVVSILEVEDGGFGLLRELRDRYGPAMPAVLVSAERTTPADVVAGLLIGADDYAAEAMDAEEFLARVRRLIERTRRTPSATTDLRPLSLLTQREREVLTLTTEGLSQKQVAAALGISIKTVGAHMQSLLVKLGVHSRIEAVALAIRASAEA</sequence>
<evidence type="ECO:0000256" key="3">
    <source>
        <dbReference type="ARBA" id="ARBA00023163"/>
    </source>
</evidence>
<name>A0A371NS79_9MICO</name>
<dbReference type="RefSeq" id="WP_116242603.1">
    <property type="nucleotide sequence ID" value="NZ_QUAB01000044.1"/>
</dbReference>
<dbReference type="InterPro" id="IPR016032">
    <property type="entry name" value="Sig_transdc_resp-reg_C-effctor"/>
</dbReference>
<organism evidence="5 6">
    <name type="scientific">Microbacterium bovistercoris</name>
    <dbReference type="NCBI Taxonomy" id="2293570"/>
    <lineage>
        <taxon>Bacteria</taxon>
        <taxon>Bacillati</taxon>
        <taxon>Actinomycetota</taxon>
        <taxon>Actinomycetes</taxon>
        <taxon>Micrococcales</taxon>
        <taxon>Microbacteriaceae</taxon>
        <taxon>Microbacterium</taxon>
    </lineage>
</organism>
<dbReference type="OrthoDB" id="9808843at2"/>
<protein>
    <submittedName>
        <fullName evidence="5">DNA-binding response regulator</fullName>
    </submittedName>
</protein>
<dbReference type="Gene3D" id="1.10.10.10">
    <property type="entry name" value="Winged helix-like DNA-binding domain superfamily/Winged helix DNA-binding domain"/>
    <property type="match status" value="1"/>
</dbReference>
<dbReference type="GO" id="GO:0003677">
    <property type="term" value="F:DNA binding"/>
    <property type="evidence" value="ECO:0007669"/>
    <property type="project" value="UniProtKB-KW"/>
</dbReference>
<dbReference type="PROSITE" id="PS50043">
    <property type="entry name" value="HTH_LUXR_2"/>
    <property type="match status" value="1"/>
</dbReference>
<keyword evidence="3" id="KW-0804">Transcription</keyword>
<dbReference type="AlphaFoldDB" id="A0A371NS79"/>
<evidence type="ECO:0000313" key="5">
    <source>
        <dbReference type="EMBL" id="REJ04999.1"/>
    </source>
</evidence>
<comment type="caution">
    <text evidence="5">The sequence shown here is derived from an EMBL/GenBank/DDBJ whole genome shotgun (WGS) entry which is preliminary data.</text>
</comment>
<evidence type="ECO:0000256" key="1">
    <source>
        <dbReference type="ARBA" id="ARBA00023015"/>
    </source>
</evidence>
<dbReference type="PANTHER" id="PTHR44688">
    <property type="entry name" value="DNA-BINDING TRANSCRIPTIONAL ACTIVATOR DEVR_DOSR"/>
    <property type="match status" value="1"/>
</dbReference>
<reference evidence="5 6" key="1">
    <citation type="submission" date="2018-08" db="EMBL/GenBank/DDBJ databases">
        <title>Isolation, diversity and antifungal activity of Actinobacteria from cow dung.</title>
        <authorList>
            <person name="Ling L."/>
        </authorList>
    </citation>
    <scope>NUCLEOTIDE SEQUENCE [LARGE SCALE GENOMIC DNA]</scope>
    <source>
        <strain evidence="5 6">NEAU-LLE</strain>
    </source>
</reference>
<dbReference type="PRINTS" id="PR00038">
    <property type="entry name" value="HTHLUXR"/>
</dbReference>
<dbReference type="InterPro" id="IPR036388">
    <property type="entry name" value="WH-like_DNA-bd_sf"/>
</dbReference>
<feature type="domain" description="HTH luxR-type" evidence="4">
    <location>
        <begin position="129"/>
        <end position="194"/>
    </location>
</feature>
<dbReference type="Gene3D" id="3.40.50.2300">
    <property type="match status" value="1"/>
</dbReference>
<dbReference type="InterPro" id="IPR000792">
    <property type="entry name" value="Tscrpt_reg_LuxR_C"/>
</dbReference>
<dbReference type="Pfam" id="PF00196">
    <property type="entry name" value="GerE"/>
    <property type="match status" value="1"/>
</dbReference>
<keyword evidence="1" id="KW-0805">Transcription regulation</keyword>
<dbReference type="SUPFAM" id="SSF52172">
    <property type="entry name" value="CheY-like"/>
    <property type="match status" value="1"/>
</dbReference>
<dbReference type="InterPro" id="IPR011006">
    <property type="entry name" value="CheY-like_superfamily"/>
</dbReference>
<dbReference type="SMART" id="SM00421">
    <property type="entry name" value="HTH_LUXR"/>
    <property type="match status" value="1"/>
</dbReference>
<evidence type="ECO:0000259" key="4">
    <source>
        <dbReference type="PROSITE" id="PS50043"/>
    </source>
</evidence>
<gene>
    <name evidence="5" type="ORF">DY023_12180</name>
</gene>
<keyword evidence="6" id="KW-1185">Reference proteome</keyword>
<dbReference type="SUPFAM" id="SSF46894">
    <property type="entry name" value="C-terminal effector domain of the bipartite response regulators"/>
    <property type="match status" value="1"/>
</dbReference>
<accession>A0A371NS79</accession>
<dbReference type="EMBL" id="QUAB01000044">
    <property type="protein sequence ID" value="REJ04999.1"/>
    <property type="molecule type" value="Genomic_DNA"/>
</dbReference>
<keyword evidence="2 5" id="KW-0238">DNA-binding</keyword>
<dbReference type="Proteomes" id="UP000262172">
    <property type="component" value="Unassembled WGS sequence"/>
</dbReference>